<evidence type="ECO:0008006" key="3">
    <source>
        <dbReference type="Google" id="ProtNLM"/>
    </source>
</evidence>
<dbReference type="RefSeq" id="WP_245791832.1">
    <property type="nucleotide sequence ID" value="NZ_FQUJ01000002.1"/>
</dbReference>
<protein>
    <recommendedName>
        <fullName evidence="3">DUF1499 domain-containing protein</fullName>
    </recommendedName>
</protein>
<name>A0A1M4TN79_9GAMM</name>
<keyword evidence="2" id="KW-1185">Reference proteome</keyword>
<proteinExistence type="predicted"/>
<evidence type="ECO:0000313" key="2">
    <source>
        <dbReference type="Proteomes" id="UP000184346"/>
    </source>
</evidence>
<dbReference type="EMBL" id="FQUJ01000002">
    <property type="protein sequence ID" value="SHE45747.1"/>
    <property type="molecule type" value="Genomic_DNA"/>
</dbReference>
<gene>
    <name evidence="1" type="ORF">SAMN02745148_00504</name>
</gene>
<sequence length="81" mass="8979">MDAATARDQGWEIADVGDTTLEATATTPWFGFKDDVAIRLSDAEDGIRVDMCSASRVGRSDVGTNAERIREYLARLRERTQ</sequence>
<reference evidence="1 2" key="1">
    <citation type="submission" date="2016-11" db="EMBL/GenBank/DDBJ databases">
        <authorList>
            <person name="Jaros S."/>
            <person name="Januszkiewicz K."/>
            <person name="Wedrychowicz H."/>
        </authorList>
    </citation>
    <scope>NUCLEOTIDE SEQUENCE [LARGE SCALE GENOMIC DNA]</scope>
    <source>
        <strain evidence="1 2">DSM 19980</strain>
    </source>
</reference>
<dbReference type="STRING" id="1121942.SAMN02745148_00504"/>
<accession>A0A1M4TN79</accession>
<dbReference type="InterPro" id="IPR010865">
    <property type="entry name" value="DUF1499"/>
</dbReference>
<dbReference type="Pfam" id="PF07386">
    <property type="entry name" value="DUF1499"/>
    <property type="match status" value="1"/>
</dbReference>
<dbReference type="Proteomes" id="UP000184346">
    <property type="component" value="Unassembled WGS sequence"/>
</dbReference>
<organism evidence="1 2">
    <name type="scientific">Modicisalibacter ilicicola DSM 19980</name>
    <dbReference type="NCBI Taxonomy" id="1121942"/>
    <lineage>
        <taxon>Bacteria</taxon>
        <taxon>Pseudomonadati</taxon>
        <taxon>Pseudomonadota</taxon>
        <taxon>Gammaproteobacteria</taxon>
        <taxon>Oceanospirillales</taxon>
        <taxon>Halomonadaceae</taxon>
        <taxon>Modicisalibacter</taxon>
    </lineage>
</organism>
<dbReference type="AlphaFoldDB" id="A0A1M4TN79"/>
<evidence type="ECO:0000313" key="1">
    <source>
        <dbReference type="EMBL" id="SHE45747.1"/>
    </source>
</evidence>